<dbReference type="InterPro" id="IPR042242">
    <property type="entry name" value="RecO_C"/>
</dbReference>
<evidence type="ECO:0000313" key="10">
    <source>
        <dbReference type="Proteomes" id="UP000002377"/>
    </source>
</evidence>
<dbReference type="InterPro" id="IPR012340">
    <property type="entry name" value="NA-bd_OB-fold"/>
</dbReference>
<proteinExistence type="inferred from homology"/>
<evidence type="ECO:0000313" key="9">
    <source>
        <dbReference type="EMBL" id="ADG83245.1"/>
    </source>
</evidence>
<dbReference type="AlphaFoldDB" id="D5XAP1"/>
<protein>
    <recommendedName>
        <fullName evidence="2 7">DNA repair protein RecO</fullName>
    </recommendedName>
    <alternativeName>
        <fullName evidence="6 7">Recombination protein O</fullName>
    </alternativeName>
</protein>
<comment type="function">
    <text evidence="7">Involved in DNA repair and RecF pathway recombination.</text>
</comment>
<dbReference type="InterPro" id="IPR037278">
    <property type="entry name" value="ARFGAP/RecO"/>
</dbReference>
<evidence type="ECO:0000256" key="7">
    <source>
        <dbReference type="HAMAP-Rule" id="MF_00201"/>
    </source>
</evidence>
<feature type="domain" description="DNA replication/recombination mediator RecO N-terminal" evidence="8">
    <location>
        <begin position="2"/>
        <end position="80"/>
    </location>
</feature>
<evidence type="ECO:0000259" key="8">
    <source>
        <dbReference type="Pfam" id="PF11967"/>
    </source>
</evidence>
<dbReference type="Pfam" id="PF11967">
    <property type="entry name" value="RecO_N"/>
    <property type="match status" value="1"/>
</dbReference>
<dbReference type="HAMAP" id="MF_00201">
    <property type="entry name" value="RecO"/>
    <property type="match status" value="1"/>
</dbReference>
<evidence type="ECO:0000256" key="2">
    <source>
        <dbReference type="ARBA" id="ARBA00021310"/>
    </source>
</evidence>
<evidence type="ECO:0000256" key="4">
    <source>
        <dbReference type="ARBA" id="ARBA00023172"/>
    </source>
</evidence>
<dbReference type="Gene3D" id="1.20.1440.120">
    <property type="entry name" value="Recombination protein O, C-terminal domain"/>
    <property type="match status" value="1"/>
</dbReference>
<evidence type="ECO:0000256" key="1">
    <source>
        <dbReference type="ARBA" id="ARBA00007452"/>
    </source>
</evidence>
<dbReference type="SUPFAM" id="SSF57863">
    <property type="entry name" value="ArfGap/RecO-like zinc finger"/>
    <property type="match status" value="1"/>
</dbReference>
<dbReference type="KEGG" id="tjr:TherJR_2406"/>
<name>D5XAP1_THEPJ</name>
<evidence type="ECO:0000256" key="3">
    <source>
        <dbReference type="ARBA" id="ARBA00022763"/>
    </source>
</evidence>
<dbReference type="GO" id="GO:0006310">
    <property type="term" value="P:DNA recombination"/>
    <property type="evidence" value="ECO:0007669"/>
    <property type="project" value="UniProtKB-UniRule"/>
</dbReference>
<dbReference type="Pfam" id="PF02565">
    <property type="entry name" value="RecO_C"/>
    <property type="match status" value="1"/>
</dbReference>
<gene>
    <name evidence="7" type="primary">recO</name>
    <name evidence="9" type="ordered locus">TherJR_2406</name>
</gene>
<comment type="similarity">
    <text evidence="1 7">Belongs to the RecO family.</text>
</comment>
<dbReference type="HOGENOM" id="CLU_066632_3_0_9"/>
<keyword evidence="4 7" id="KW-0233">DNA recombination</keyword>
<dbReference type="eggNOG" id="COG1381">
    <property type="taxonomic scope" value="Bacteria"/>
</dbReference>
<evidence type="ECO:0000256" key="6">
    <source>
        <dbReference type="ARBA" id="ARBA00033409"/>
    </source>
</evidence>
<dbReference type="InterPro" id="IPR022572">
    <property type="entry name" value="DNA_rep/recomb_RecO_N"/>
</dbReference>
<organism evidence="9 10">
    <name type="scientific">Thermincola potens (strain JR)</name>
    <dbReference type="NCBI Taxonomy" id="635013"/>
    <lineage>
        <taxon>Bacteria</taxon>
        <taxon>Bacillati</taxon>
        <taxon>Bacillota</taxon>
        <taxon>Clostridia</taxon>
        <taxon>Eubacteriales</taxon>
        <taxon>Thermincolaceae</taxon>
        <taxon>Thermincola</taxon>
    </lineage>
</organism>
<dbReference type="Gene3D" id="2.40.50.140">
    <property type="entry name" value="Nucleic acid-binding proteins"/>
    <property type="match status" value="1"/>
</dbReference>
<dbReference type="PANTHER" id="PTHR33991:SF1">
    <property type="entry name" value="DNA REPAIR PROTEIN RECO"/>
    <property type="match status" value="1"/>
</dbReference>
<dbReference type="EMBL" id="CP002028">
    <property type="protein sequence ID" value="ADG83245.1"/>
    <property type="molecule type" value="Genomic_DNA"/>
</dbReference>
<dbReference type="RefSeq" id="WP_013121243.1">
    <property type="nucleotide sequence ID" value="NC_014152.1"/>
</dbReference>
<keyword evidence="5 7" id="KW-0234">DNA repair</keyword>
<reference evidence="9 10" key="1">
    <citation type="submission" date="2010-05" db="EMBL/GenBank/DDBJ databases">
        <title>Complete sequence of Thermincola sp. JR.</title>
        <authorList>
            <consortium name="US DOE Joint Genome Institute"/>
            <person name="Lucas S."/>
            <person name="Copeland A."/>
            <person name="Lapidus A."/>
            <person name="Cheng J.-F."/>
            <person name="Bruce D."/>
            <person name="Goodwin L."/>
            <person name="Pitluck S."/>
            <person name="Chertkov O."/>
            <person name="Detter J.C."/>
            <person name="Han C."/>
            <person name="Tapia R."/>
            <person name="Land M."/>
            <person name="Hauser L."/>
            <person name="Kyrpides N."/>
            <person name="Mikhailova N."/>
            <person name="Hazen T.C."/>
            <person name="Woyke T."/>
        </authorList>
    </citation>
    <scope>NUCLEOTIDE SEQUENCE [LARGE SCALE GENOMIC DNA]</scope>
    <source>
        <strain evidence="9 10">JR</strain>
    </source>
</reference>
<dbReference type="GO" id="GO:0006302">
    <property type="term" value="P:double-strand break repair"/>
    <property type="evidence" value="ECO:0007669"/>
    <property type="project" value="TreeGrafter"/>
</dbReference>
<dbReference type="Proteomes" id="UP000002377">
    <property type="component" value="Chromosome"/>
</dbReference>
<sequence>MMRLYKTDALVLRVRDFSEADRIVTLYTYSRGKVQAIAKGSRKTKSRKRGAVQPFTYGNFLLYQGRSLDTITQCEPKESFSHLREDLVKLAYSTYLTELVDGFTAEGEPNEQVFLLLLTTFYLLLKDNPGLLVRAFELKLLNILGYCPQLESCVHCHGPVAGNAAKVRFSSRLGGVLCDKCSGHDPFATTIQMGSLKTMQQLLKWDIRRLQVLKVPEERQQEIAAILRHYIDERIERKLKSTVFLDTVLQ</sequence>
<keyword evidence="10" id="KW-1185">Reference proteome</keyword>
<evidence type="ECO:0000256" key="5">
    <source>
        <dbReference type="ARBA" id="ARBA00023204"/>
    </source>
</evidence>
<dbReference type="STRING" id="635013.TherJR_2406"/>
<accession>D5XAP1</accession>
<keyword evidence="3 7" id="KW-0227">DNA damage</keyword>
<dbReference type="SUPFAM" id="SSF50249">
    <property type="entry name" value="Nucleic acid-binding proteins"/>
    <property type="match status" value="1"/>
</dbReference>
<dbReference type="PANTHER" id="PTHR33991">
    <property type="entry name" value="DNA REPAIR PROTEIN RECO"/>
    <property type="match status" value="1"/>
</dbReference>
<dbReference type="InterPro" id="IPR003717">
    <property type="entry name" value="RecO"/>
</dbReference>
<dbReference type="GO" id="GO:0043590">
    <property type="term" value="C:bacterial nucleoid"/>
    <property type="evidence" value="ECO:0007669"/>
    <property type="project" value="TreeGrafter"/>
</dbReference>
<dbReference type="NCBIfam" id="TIGR00613">
    <property type="entry name" value="reco"/>
    <property type="match status" value="1"/>
</dbReference>